<evidence type="ECO:0000256" key="5">
    <source>
        <dbReference type="ARBA" id="ARBA00022989"/>
    </source>
</evidence>
<dbReference type="InterPro" id="IPR035906">
    <property type="entry name" value="MetI-like_sf"/>
</dbReference>
<name>A0AAP4TYI8_9GAMM</name>
<keyword evidence="4 7" id="KW-0812">Transmembrane</keyword>
<feature type="transmembrane region" description="Helical" evidence="7">
    <location>
        <begin position="480"/>
        <end position="497"/>
    </location>
</feature>
<feature type="domain" description="ABC transmembrane type-1" evidence="8">
    <location>
        <begin position="318"/>
        <end position="497"/>
    </location>
</feature>
<sequence>MKDNVKPSTVSGTDHSVQNFADRNGKYYETQFHKVQSHTGMAWTFNVTAAVFGPLWAASRHLWGMFWLSAIACLLAMVQIGKGLWGELGAEQISRATGLMAKSEEMAEKARLALEAGAANADSLQRASDNLQQAAERMMTAANASASGGNELMLWGGVALVVIMVVQGLVAIPVYEKKYCRWRVNKRERSGFSWLSLFYGVLALVLIYPVTLYRYTVEKPVSWLLAFPSNQAIYSSTASWTDGVFDYIALHGGSVFDGIANGISLLLDTLEVILVDTPWPVIMILTLVMAWRLAGPRVAIFTAAALGYLAFLGFWEKSMSTIALLGAAATICVLIGVPLGIWCAKNRYAHAVTEPVLDFMQTMPAFVYLIPIIAFFGTGKPPGIMATIIFGLPPVVRLTALGIRQVPPTIVEAALAFGCTRRKLLLDVEIPLAMPNIMTGVNQTILMCLSMVVIASLIGAEGLGSDVLMALQYAAKGQGLLAGIAILLCAMVIDRIVQGRFKSVA</sequence>
<evidence type="ECO:0000313" key="10">
    <source>
        <dbReference type="Proteomes" id="UP001170481"/>
    </source>
</evidence>
<feature type="transmembrane region" description="Helical" evidence="7">
    <location>
        <begin position="298"/>
        <end position="315"/>
    </location>
</feature>
<keyword evidence="5 7" id="KW-1133">Transmembrane helix</keyword>
<feature type="transmembrane region" description="Helical" evidence="7">
    <location>
        <begin position="321"/>
        <end position="344"/>
    </location>
</feature>
<dbReference type="AlphaFoldDB" id="A0AAP4TYI8"/>
<keyword evidence="3" id="KW-1003">Cell membrane</keyword>
<gene>
    <name evidence="9" type="ORF">Q4535_04565</name>
</gene>
<dbReference type="FunFam" id="1.10.3720.10:FF:000001">
    <property type="entry name" value="Glycine betaine ABC transporter, permease"/>
    <property type="match status" value="1"/>
</dbReference>
<evidence type="ECO:0000256" key="7">
    <source>
        <dbReference type="RuleBase" id="RU363032"/>
    </source>
</evidence>
<dbReference type="GO" id="GO:0043190">
    <property type="term" value="C:ATP-binding cassette (ABC) transporter complex"/>
    <property type="evidence" value="ECO:0007669"/>
    <property type="project" value="TreeGrafter"/>
</dbReference>
<comment type="caution">
    <text evidence="9">The sequence shown here is derived from an EMBL/GenBank/DDBJ whole genome shotgun (WGS) entry which is preliminary data.</text>
</comment>
<dbReference type="GO" id="GO:0031460">
    <property type="term" value="P:glycine betaine transport"/>
    <property type="evidence" value="ECO:0007669"/>
    <property type="project" value="TreeGrafter"/>
</dbReference>
<dbReference type="PROSITE" id="PS50928">
    <property type="entry name" value="ABC_TM1"/>
    <property type="match status" value="1"/>
</dbReference>
<dbReference type="PANTHER" id="PTHR47737:SF1">
    <property type="entry name" value="GLYCINE BETAINE_PROLINE BETAINE TRANSPORT SYSTEM PERMEASE PROTEIN PROW"/>
    <property type="match status" value="1"/>
</dbReference>
<evidence type="ECO:0000256" key="4">
    <source>
        <dbReference type="ARBA" id="ARBA00022692"/>
    </source>
</evidence>
<dbReference type="InterPro" id="IPR000515">
    <property type="entry name" value="MetI-like"/>
</dbReference>
<protein>
    <submittedName>
        <fullName evidence="9">Proline/glycine betaine ABC transporter permease</fullName>
    </submittedName>
</protein>
<keyword evidence="6 7" id="KW-0472">Membrane</keyword>
<accession>A0AAP4TYI8</accession>
<dbReference type="SUPFAM" id="SSF161098">
    <property type="entry name" value="MetI-like"/>
    <property type="match status" value="1"/>
</dbReference>
<dbReference type="RefSeq" id="WP_303593038.1">
    <property type="nucleotide sequence ID" value="NZ_JAUORK010000004.1"/>
</dbReference>
<dbReference type="GO" id="GO:0005275">
    <property type="term" value="F:amine transmembrane transporter activity"/>
    <property type="evidence" value="ECO:0007669"/>
    <property type="project" value="TreeGrafter"/>
</dbReference>
<feature type="transmembrane region" description="Helical" evidence="7">
    <location>
        <begin position="65"/>
        <end position="85"/>
    </location>
</feature>
<evidence type="ECO:0000313" key="9">
    <source>
        <dbReference type="EMBL" id="MDO6671386.1"/>
    </source>
</evidence>
<comment type="similarity">
    <text evidence="7">Belongs to the binding-protein-dependent transport system permease family.</text>
</comment>
<dbReference type="GO" id="GO:0015226">
    <property type="term" value="F:carnitine transmembrane transporter activity"/>
    <property type="evidence" value="ECO:0007669"/>
    <property type="project" value="TreeGrafter"/>
</dbReference>
<evidence type="ECO:0000259" key="8">
    <source>
        <dbReference type="PROSITE" id="PS50928"/>
    </source>
</evidence>
<feature type="transmembrane region" description="Helical" evidence="7">
    <location>
        <begin position="356"/>
        <end position="377"/>
    </location>
</feature>
<dbReference type="EMBL" id="JAUORK010000004">
    <property type="protein sequence ID" value="MDO6671386.1"/>
    <property type="molecule type" value="Genomic_DNA"/>
</dbReference>
<feature type="transmembrane region" description="Helical" evidence="7">
    <location>
        <begin position="444"/>
        <end position="460"/>
    </location>
</feature>
<evidence type="ECO:0000256" key="6">
    <source>
        <dbReference type="ARBA" id="ARBA00023136"/>
    </source>
</evidence>
<dbReference type="GO" id="GO:0015871">
    <property type="term" value="P:choline transport"/>
    <property type="evidence" value="ECO:0007669"/>
    <property type="project" value="TreeGrafter"/>
</dbReference>
<evidence type="ECO:0000256" key="3">
    <source>
        <dbReference type="ARBA" id="ARBA00022475"/>
    </source>
</evidence>
<dbReference type="CDD" id="cd06261">
    <property type="entry name" value="TM_PBP2"/>
    <property type="match status" value="1"/>
</dbReference>
<evidence type="ECO:0000256" key="2">
    <source>
        <dbReference type="ARBA" id="ARBA00022448"/>
    </source>
</evidence>
<reference evidence="9" key="1">
    <citation type="submission" date="2023-07" db="EMBL/GenBank/DDBJ databases">
        <title>Genome content predicts the carbon catabolic preferences of heterotrophic bacteria.</title>
        <authorList>
            <person name="Gralka M."/>
        </authorList>
    </citation>
    <scope>NUCLEOTIDE SEQUENCE</scope>
    <source>
        <strain evidence="9">C2R13</strain>
    </source>
</reference>
<feature type="transmembrane region" description="Helical" evidence="7">
    <location>
        <begin position="152"/>
        <end position="175"/>
    </location>
</feature>
<dbReference type="Gene3D" id="1.10.3720.10">
    <property type="entry name" value="MetI-like"/>
    <property type="match status" value="1"/>
</dbReference>
<dbReference type="Proteomes" id="UP001170481">
    <property type="component" value="Unassembled WGS sequence"/>
</dbReference>
<feature type="transmembrane region" description="Helical" evidence="7">
    <location>
        <begin position="40"/>
        <end position="58"/>
    </location>
</feature>
<evidence type="ECO:0000256" key="1">
    <source>
        <dbReference type="ARBA" id="ARBA00004651"/>
    </source>
</evidence>
<comment type="subcellular location">
    <subcellularLocation>
        <location evidence="1 7">Cell membrane</location>
        <topology evidence="1 7">Multi-pass membrane protein</topology>
    </subcellularLocation>
</comment>
<feature type="transmembrane region" description="Helical" evidence="7">
    <location>
        <begin position="196"/>
        <end position="215"/>
    </location>
</feature>
<proteinExistence type="inferred from homology"/>
<keyword evidence="2 7" id="KW-0813">Transport</keyword>
<dbReference type="PANTHER" id="PTHR47737">
    <property type="entry name" value="GLYCINE BETAINE/PROLINE BETAINE TRANSPORT SYSTEM PERMEASE PROTEIN PROW"/>
    <property type="match status" value="1"/>
</dbReference>
<organism evidence="9 10">
    <name type="scientific">Cobetia amphilecti</name>
    <dbReference type="NCBI Taxonomy" id="1055104"/>
    <lineage>
        <taxon>Bacteria</taxon>
        <taxon>Pseudomonadati</taxon>
        <taxon>Pseudomonadota</taxon>
        <taxon>Gammaproteobacteria</taxon>
        <taxon>Oceanospirillales</taxon>
        <taxon>Halomonadaceae</taxon>
        <taxon>Cobetia</taxon>
    </lineage>
</organism>
<dbReference type="Pfam" id="PF00528">
    <property type="entry name" value="BPD_transp_1"/>
    <property type="match status" value="1"/>
</dbReference>